<evidence type="ECO:0000313" key="3">
    <source>
        <dbReference type="Proteomes" id="UP000200980"/>
    </source>
</evidence>
<keyword evidence="1" id="KW-0472">Membrane</keyword>
<evidence type="ECO:0000256" key="1">
    <source>
        <dbReference type="SAM" id="Phobius"/>
    </source>
</evidence>
<dbReference type="RefSeq" id="WP_241502664.1">
    <property type="nucleotide sequence ID" value="NZ_JATM01000001.1"/>
</dbReference>
<keyword evidence="1" id="KW-1133">Transmembrane helix</keyword>
<sequence length="151" mass="17020">MTEPTTPPRLGRRRPKQPRSLKQHIIRRLVVLVPAFLLMFFVVRTGMLDSLYDQFTFSKLSWFDNTALVEHLRTIITRKGLTPLPRRCLVMVVNGDSSVNTPTIDVLGRHGNGCPGDKPSAELLFHVRVDRAGQSIMTDAGSPDMYHLLTP</sequence>
<organism evidence="2 3">
    <name type="scientific">Bombella intestini</name>
    <dbReference type="NCBI Taxonomy" id="1539051"/>
    <lineage>
        <taxon>Bacteria</taxon>
        <taxon>Pseudomonadati</taxon>
        <taxon>Pseudomonadota</taxon>
        <taxon>Alphaproteobacteria</taxon>
        <taxon>Acetobacterales</taxon>
        <taxon>Acetobacteraceae</taxon>
        <taxon>Bombella</taxon>
    </lineage>
</organism>
<dbReference type="EMBL" id="JATM01000001">
    <property type="protein sequence ID" value="OOL19896.1"/>
    <property type="molecule type" value="Genomic_DNA"/>
</dbReference>
<dbReference type="Proteomes" id="UP000200980">
    <property type="component" value="Unassembled WGS sequence"/>
</dbReference>
<accession>A0A1S8GS70</accession>
<reference evidence="2 3" key="1">
    <citation type="journal article" date="2016" name="PLoS ONE">
        <title>Whole-Genome Sequence Analysis of Bombella intestini LMG 28161T, a Novel Acetic Acid Bacterium Isolated from the Crop of a Red-Tailed Bumble Bee, Bombus lapidarius.</title>
        <authorList>
            <person name="Li L."/>
            <person name="Illeghems K."/>
            <person name="Van Kerrebroeck S."/>
            <person name="Borremans W."/>
            <person name="Cleenwerck I."/>
            <person name="Smagghe G."/>
            <person name="De Vuyst L."/>
            <person name="Vandamme P."/>
        </authorList>
    </citation>
    <scope>NUCLEOTIDE SEQUENCE [LARGE SCALE GENOMIC DNA]</scope>
    <source>
        <strain evidence="2 3">R-52487</strain>
    </source>
</reference>
<evidence type="ECO:0000313" key="2">
    <source>
        <dbReference type="EMBL" id="OOL19896.1"/>
    </source>
</evidence>
<keyword evidence="3" id="KW-1185">Reference proteome</keyword>
<protein>
    <submittedName>
        <fullName evidence="2">Uncharacterized protein</fullName>
    </submittedName>
</protein>
<keyword evidence="1" id="KW-0812">Transmembrane</keyword>
<comment type="caution">
    <text evidence="2">The sequence shown here is derived from an EMBL/GenBank/DDBJ whole genome shotgun (WGS) entry which is preliminary data.</text>
</comment>
<gene>
    <name evidence="2" type="ORF">AL01_02795</name>
</gene>
<feature type="transmembrane region" description="Helical" evidence="1">
    <location>
        <begin position="25"/>
        <end position="43"/>
    </location>
</feature>
<proteinExistence type="predicted"/>
<dbReference type="AlphaFoldDB" id="A0A1S8GS70"/>
<name>A0A1S8GS70_9PROT</name>